<dbReference type="InterPro" id="IPR001098">
    <property type="entry name" value="DNA-dir_DNA_pol_A_palm_dom"/>
</dbReference>
<proteinExistence type="inferred from homology"/>
<evidence type="ECO:0000313" key="17">
    <source>
        <dbReference type="EMBL" id="KAK7086838.1"/>
    </source>
</evidence>
<dbReference type="EC" id="2.7.7.7" evidence="4"/>
<feature type="compositionally biased region" description="Polar residues" evidence="15">
    <location>
        <begin position="156"/>
        <end position="169"/>
    </location>
</feature>
<evidence type="ECO:0000256" key="6">
    <source>
        <dbReference type="ARBA" id="ARBA00022679"/>
    </source>
</evidence>
<dbReference type="PANTHER" id="PTHR10267">
    <property type="entry name" value="DNA POLYMERASE SUBUNIT GAMMA-1"/>
    <property type="match status" value="1"/>
</dbReference>
<evidence type="ECO:0000256" key="4">
    <source>
        <dbReference type="ARBA" id="ARBA00012417"/>
    </source>
</evidence>
<dbReference type="SMART" id="SM00482">
    <property type="entry name" value="POLAc"/>
    <property type="match status" value="1"/>
</dbReference>
<evidence type="ECO:0000256" key="1">
    <source>
        <dbReference type="ARBA" id="ARBA00001946"/>
    </source>
</evidence>
<evidence type="ECO:0000313" key="18">
    <source>
        <dbReference type="Proteomes" id="UP001381693"/>
    </source>
</evidence>
<dbReference type="Pfam" id="PF18136">
    <property type="entry name" value="DNApol_Exo"/>
    <property type="match status" value="1"/>
</dbReference>
<keyword evidence="18" id="KW-1185">Reference proteome</keyword>
<dbReference type="CDD" id="cd08641">
    <property type="entry name" value="DNA_pol_gammaA"/>
    <property type="match status" value="1"/>
</dbReference>
<dbReference type="GO" id="GO:0008408">
    <property type="term" value="F:3'-5' exonuclease activity"/>
    <property type="evidence" value="ECO:0007669"/>
    <property type="project" value="TreeGrafter"/>
</dbReference>
<comment type="caution">
    <text evidence="17">The sequence shown here is derived from an EMBL/GenBank/DDBJ whole genome shotgun (WGS) entry which is preliminary data.</text>
</comment>
<dbReference type="PROSITE" id="PS00447">
    <property type="entry name" value="DNA_POLYMERASE_A"/>
    <property type="match status" value="1"/>
</dbReference>
<keyword evidence="12" id="KW-0496">Mitochondrion</keyword>
<organism evidence="17 18">
    <name type="scientific">Halocaridina rubra</name>
    <name type="common">Hawaiian red shrimp</name>
    <dbReference type="NCBI Taxonomy" id="373956"/>
    <lineage>
        <taxon>Eukaryota</taxon>
        <taxon>Metazoa</taxon>
        <taxon>Ecdysozoa</taxon>
        <taxon>Arthropoda</taxon>
        <taxon>Crustacea</taxon>
        <taxon>Multicrustacea</taxon>
        <taxon>Malacostraca</taxon>
        <taxon>Eumalacostraca</taxon>
        <taxon>Eucarida</taxon>
        <taxon>Decapoda</taxon>
        <taxon>Pleocyemata</taxon>
        <taxon>Caridea</taxon>
        <taxon>Atyoidea</taxon>
        <taxon>Atyidae</taxon>
        <taxon>Halocaridina</taxon>
    </lineage>
</organism>
<keyword evidence="6" id="KW-0808">Transferase</keyword>
<keyword evidence="8" id="KW-0235">DNA replication</keyword>
<evidence type="ECO:0000256" key="8">
    <source>
        <dbReference type="ARBA" id="ARBA00022705"/>
    </source>
</evidence>
<dbReference type="GO" id="GO:0003677">
    <property type="term" value="F:DNA binding"/>
    <property type="evidence" value="ECO:0007669"/>
    <property type="project" value="UniProtKB-KW"/>
</dbReference>
<evidence type="ECO:0000256" key="9">
    <source>
        <dbReference type="ARBA" id="ARBA00022842"/>
    </source>
</evidence>
<evidence type="ECO:0000256" key="14">
    <source>
        <dbReference type="ARBA" id="ARBA00031966"/>
    </source>
</evidence>
<reference evidence="17 18" key="1">
    <citation type="submission" date="2023-11" db="EMBL/GenBank/DDBJ databases">
        <title>Halocaridina rubra genome assembly.</title>
        <authorList>
            <person name="Smith C."/>
        </authorList>
    </citation>
    <scope>NUCLEOTIDE SEQUENCE [LARGE SCALE GENOMIC DNA]</scope>
    <source>
        <strain evidence="17">EP-1</strain>
        <tissue evidence="17">Whole</tissue>
    </source>
</reference>
<dbReference type="InterPro" id="IPR002297">
    <property type="entry name" value="DNA-dir_DNA_pol_A_mt"/>
</dbReference>
<dbReference type="Gene3D" id="1.10.150.20">
    <property type="entry name" value="5' to 3' exonuclease, C-terminal subdomain"/>
    <property type="match status" value="1"/>
</dbReference>
<feature type="domain" description="DNA-directed DNA polymerase family A palm" evidence="16">
    <location>
        <begin position="978"/>
        <end position="1251"/>
    </location>
</feature>
<evidence type="ECO:0000259" key="16">
    <source>
        <dbReference type="SMART" id="SM00482"/>
    </source>
</evidence>
<dbReference type="InterPro" id="IPR012337">
    <property type="entry name" value="RNaseH-like_sf"/>
</dbReference>
<dbReference type="FunFam" id="1.10.150.20:FF:000024">
    <property type="entry name" value="DNA polymerase gamma, catalytic subunit"/>
    <property type="match status" value="1"/>
</dbReference>
<evidence type="ECO:0000256" key="7">
    <source>
        <dbReference type="ARBA" id="ARBA00022695"/>
    </source>
</evidence>
<keyword evidence="13" id="KW-1135">Mitochondrion nucleoid</keyword>
<dbReference type="SUPFAM" id="SSF53098">
    <property type="entry name" value="Ribonuclease H-like"/>
    <property type="match status" value="1"/>
</dbReference>
<evidence type="ECO:0000256" key="10">
    <source>
        <dbReference type="ARBA" id="ARBA00022932"/>
    </source>
</evidence>
<evidence type="ECO:0000256" key="2">
    <source>
        <dbReference type="ARBA" id="ARBA00004436"/>
    </source>
</evidence>
<dbReference type="EMBL" id="JAXCGZ010000066">
    <property type="protein sequence ID" value="KAK7086838.1"/>
    <property type="molecule type" value="Genomic_DNA"/>
</dbReference>
<dbReference type="GO" id="GO:0003887">
    <property type="term" value="F:DNA-directed DNA polymerase activity"/>
    <property type="evidence" value="ECO:0007669"/>
    <property type="project" value="UniProtKB-KW"/>
</dbReference>
<feature type="region of interest" description="Disordered" evidence="15">
    <location>
        <begin position="825"/>
        <end position="845"/>
    </location>
</feature>
<evidence type="ECO:0000256" key="15">
    <source>
        <dbReference type="SAM" id="MobiDB-lite"/>
    </source>
</evidence>
<protein>
    <recommendedName>
        <fullName evidence="5">DNA polymerase subunit gamma-1</fullName>
        <ecNumber evidence="4">2.7.7.7</ecNumber>
    </recommendedName>
    <alternativeName>
        <fullName evidence="14">Mitochondrial DNA polymerase catalytic subunit</fullName>
    </alternativeName>
</protein>
<dbReference type="InterPro" id="IPR041336">
    <property type="entry name" value="DNApol_Exo"/>
</dbReference>
<comment type="subcellular location">
    <subcellularLocation>
        <location evidence="2">Mitochondrion matrix</location>
        <location evidence="2">Mitochondrion nucleoid</location>
    </subcellularLocation>
</comment>
<dbReference type="GO" id="GO:0005760">
    <property type="term" value="C:gamma DNA polymerase complex"/>
    <property type="evidence" value="ECO:0007669"/>
    <property type="project" value="InterPro"/>
</dbReference>
<feature type="region of interest" description="Disordered" evidence="15">
    <location>
        <begin position="149"/>
        <end position="169"/>
    </location>
</feature>
<dbReference type="PRINTS" id="PR00867">
    <property type="entry name" value="DNAPOLG"/>
</dbReference>
<dbReference type="PANTHER" id="PTHR10267:SF0">
    <property type="entry name" value="DNA POLYMERASE SUBUNIT GAMMA-1"/>
    <property type="match status" value="1"/>
</dbReference>
<comment type="similarity">
    <text evidence="3">Belongs to the DNA polymerase type-A family.</text>
</comment>
<dbReference type="Proteomes" id="UP001381693">
    <property type="component" value="Unassembled WGS sequence"/>
</dbReference>
<evidence type="ECO:0000256" key="13">
    <source>
        <dbReference type="ARBA" id="ARBA00023271"/>
    </source>
</evidence>
<accession>A0AAN9FUF7</accession>
<evidence type="ECO:0000256" key="3">
    <source>
        <dbReference type="ARBA" id="ARBA00007705"/>
    </source>
</evidence>
<evidence type="ECO:0000256" key="12">
    <source>
        <dbReference type="ARBA" id="ARBA00023128"/>
    </source>
</evidence>
<dbReference type="Gene3D" id="3.30.420.390">
    <property type="match status" value="2"/>
</dbReference>
<name>A0AAN9FUF7_HALRR</name>
<dbReference type="FunFam" id="3.30.420.390:FF:000002">
    <property type="entry name" value="DNA polymerase gamma, catalytic subunit"/>
    <property type="match status" value="1"/>
</dbReference>
<dbReference type="Gene3D" id="3.30.70.370">
    <property type="match status" value="1"/>
</dbReference>
<dbReference type="GO" id="GO:0006264">
    <property type="term" value="P:mitochondrial DNA replication"/>
    <property type="evidence" value="ECO:0007669"/>
    <property type="project" value="InterPro"/>
</dbReference>
<keyword evidence="10" id="KW-0239">DNA-directed DNA polymerase</keyword>
<dbReference type="InterPro" id="IPR047580">
    <property type="entry name" value="POLG_palm_dom"/>
</dbReference>
<dbReference type="InterPro" id="IPR043502">
    <property type="entry name" value="DNA/RNA_pol_sf"/>
</dbReference>
<dbReference type="InterPro" id="IPR019760">
    <property type="entry name" value="DNA-dir_DNA_pol_A_CS"/>
</dbReference>
<dbReference type="GO" id="GO:0042645">
    <property type="term" value="C:mitochondrial nucleoid"/>
    <property type="evidence" value="ECO:0007669"/>
    <property type="project" value="UniProtKB-SubCell"/>
</dbReference>
<comment type="cofactor">
    <cofactor evidence="1">
        <name>Mg(2+)</name>
        <dbReference type="ChEBI" id="CHEBI:18420"/>
    </cofactor>
</comment>
<evidence type="ECO:0000256" key="11">
    <source>
        <dbReference type="ARBA" id="ARBA00023125"/>
    </source>
</evidence>
<evidence type="ECO:0000256" key="5">
    <source>
        <dbReference type="ARBA" id="ARBA00015350"/>
    </source>
</evidence>
<sequence length="1346" mass="153872">MNGASFFIQCEYIDVMALLSPLRRPLKLQTCNINMSYLYCYEVSSVLNRYESTFNKFSHKTNKNNSKDTLVAPGNQLQRSFAKLGGETVSYDEFSVSDFDRLSEKYGEETIDNDNLCGKIDIIPVNTVLNDIKKKYVVDTFNTKLRSENASDKVDNQPQSKLKTTPSVSKNKAKLKHNFEIAFTRGNSIFFSPPKKKIIIQDRKPTSQKHTHSRVFHNTFHVDSEKSTVDTNRSVRNFNASETLSDFFKEIEDNAPKVSEKKSEFIEESCSGNTESTRKNCLSIQMLSSSLYDQIFGKIGSKESREAKEDFERSKIHLQDQGLWGKETFMMPNYSFQIPPLEGSTLEQHFYTIAENQCSTYKELLNTLVGADIPLMPSQWQYAPGWTRYNSDGTHIHVEFPNCSALVFDVEVCVKEGNHPILATAMSDKHWYSWCSHHLVLDKAPVSKVAKQDLIPLETYPSASGKTVQTLPKIVVGHNVSFDRIRIREQYSLENSALRFLDTMSLHIAVSGLVSEQRALLMKNKTSNSKVYLPWMSVGCENNLNDVYKFYCYVKDDLKKDMRNIFVKGCVSDVRDDFQNLMSYCAEDVKATYMVLRKLLPLFFERFPHPVTFAGMLEMGSTFLPVTHNWTKYVEASESKYQMLERLLNEELVRQSQDALSFKENERYKQDPWLWNLDWSVPKGRVRSLPGYPTWYRKLCARTGERVGTPEPENMSTSLQVVPKVLRLTWNGFPLHYERKYGWGFLKPLFKDVSEIRTREKRNTYDLETNLSDVEKLNFPVEAFYEICSKRKISVDEVLQGREKRKKESPETEEDWEKLIFGEHSQSTTQKQRKTEASTRAADEERSYDIGIDGVAFVPLPHKDGPSNRVGNPLAKDYLNKIEDNILSSYNGDIAKLVLQTSKTLSYWKNNRDRILSQMVIWNDEDVPENLSTYSSEDEKRQKYGIIIPMVVSAGTITRRAVERTWMTASNAYADRIGSELKAMIEAPPGYNFVGADVDSQELWIAAILGDAYFSCEHGGTALGWMTLQGKKSEGTDMHSRTASLAGISRDHAKVINYGRIYGAGVKFMQRLLKQFNPRLTDVEAQSRAVSLFEATKGKKGWVLSENGEALASEIYFPLPGEVLSRKEVNKLVRMLRQNNIEAAFEDVVVSTPIWVGGSESHMFNCLEAIARSDKPKTPVLGARMTRALEPDYVDDQFMTSRVNWVVQSSAVDYLHLMLVSMQWLFQKYNIKGRFCISIHDEVRYLVASEDRYRAALALQITNLLTRSLFACRLGFRDLPQSVAFFSSIDIDTVLRKEPHFDCITPSNPEGLLKGYGIQPGESLDIGQILDLTERKLQKTRPDENE</sequence>
<keyword evidence="7" id="KW-0548">Nucleotidyltransferase</keyword>
<keyword evidence="9" id="KW-0460">Magnesium</keyword>
<keyword evidence="11" id="KW-0238">DNA-binding</keyword>
<feature type="compositionally biased region" description="Basic and acidic residues" evidence="15">
    <location>
        <begin position="833"/>
        <end position="845"/>
    </location>
</feature>
<gene>
    <name evidence="17" type="ORF">SK128_016079</name>
</gene>
<dbReference type="SUPFAM" id="SSF56672">
    <property type="entry name" value="DNA/RNA polymerases"/>
    <property type="match status" value="1"/>
</dbReference>